<dbReference type="GO" id="GO:0046872">
    <property type="term" value="F:metal ion binding"/>
    <property type="evidence" value="ECO:0007669"/>
    <property type="project" value="UniProtKB-KW"/>
</dbReference>
<protein>
    <recommendedName>
        <fullName evidence="1">Microcystinase C</fullName>
        <shortName evidence="1">MlrC</shortName>
    </recommendedName>
</protein>
<dbReference type="Pfam" id="PF07171">
    <property type="entry name" value="MlrC_C"/>
    <property type="match status" value="1"/>
</dbReference>
<evidence type="ECO:0000313" key="5">
    <source>
        <dbReference type="Proteomes" id="UP000214603"/>
    </source>
</evidence>
<dbReference type="EMBL" id="NJIH01000002">
    <property type="protein sequence ID" value="OWT65824.1"/>
    <property type="molecule type" value="Genomic_DNA"/>
</dbReference>
<dbReference type="InterPro" id="IPR015995">
    <property type="entry name" value="MlrC_N"/>
</dbReference>
<dbReference type="AlphaFoldDB" id="A0A225MXG4"/>
<evidence type="ECO:0000259" key="3">
    <source>
        <dbReference type="Pfam" id="PF07364"/>
    </source>
</evidence>
<dbReference type="InterPro" id="IPR010799">
    <property type="entry name" value="MlrC_C"/>
</dbReference>
<sequence length="524" mass="55156">MALIGVAGFLHETNTFAPEPTPMARFVEADAWPGLLRGAEIAPATRGMNLAISGFIEAAERDGHCLAPLLWCSANPSGPVQREAYEQVAGELEAMLSRQPALDALFLDLHGAMVAQHLQDGEGELLRRLRRVRPGLPIVAALDFHANLSPAMLEHSDALVAYRSYPHVDMAETGRRAGAMLRRLLQGHRPHAALRRAPFIIPMAWQSTLAEPAAGLTAAALALQDEQVWEVQFIPGFPLADIHDSGPSVLVYAASAAAAERAADTLYTQVLRARDAFRGTLYSPAEAVSRALQRQSHMLVAAPAGSRAGEPVCGGPNAVEHMNAGNAATPPSHAGHTVILADTQDNPGGGGSGDTTDLLHELLRRGARKVCAGVVCDPGFAAAAHAAGAGAVLAHPLGAGSGIGAAPLPGPYTVMALGDGRLVGSGPFYQGCRMDLGPMARVRVQGLDIVVSSRKQQAADQAMFRHVGAQPADYDTLVLKSSVHFRADFAALADEILVVAAPGLNTADLHTLHYRNLRPDMEIL</sequence>
<comment type="caution">
    <text evidence="4">The sequence shown here is derived from an EMBL/GenBank/DDBJ whole genome shotgun (WGS) entry which is preliminary data.</text>
</comment>
<dbReference type="GO" id="GO:0006508">
    <property type="term" value="P:proteolysis"/>
    <property type="evidence" value="ECO:0007669"/>
    <property type="project" value="UniProtKB-KW"/>
</dbReference>
<dbReference type="PIRSF" id="PIRSF012702">
    <property type="entry name" value="UCP012702"/>
    <property type="match status" value="1"/>
</dbReference>
<feature type="domain" description="Microcystin LR degradation protein MlrC C-terminal" evidence="2">
    <location>
        <begin position="340"/>
        <end position="516"/>
    </location>
</feature>
<evidence type="ECO:0000256" key="1">
    <source>
        <dbReference type="PIRNR" id="PIRNR012702"/>
    </source>
</evidence>
<dbReference type="GO" id="GO:0008237">
    <property type="term" value="F:metallopeptidase activity"/>
    <property type="evidence" value="ECO:0007669"/>
    <property type="project" value="UniProtKB-KW"/>
</dbReference>
<keyword evidence="1" id="KW-0378">Hydrolase</keyword>
<feature type="domain" description="Microcystin LR degradation protein MlrC N-terminal" evidence="3">
    <location>
        <begin position="4"/>
        <end position="292"/>
    </location>
</feature>
<evidence type="ECO:0000313" key="4">
    <source>
        <dbReference type="EMBL" id="OWT65824.1"/>
    </source>
</evidence>
<proteinExistence type="inferred from homology"/>
<dbReference type="InterPro" id="IPR009197">
    <property type="entry name" value="MlrC"/>
</dbReference>
<keyword evidence="1" id="KW-0479">Metal-binding</keyword>
<comment type="similarity">
    <text evidence="1">Belongs to the peptidase M81 family.</text>
</comment>
<keyword evidence="1" id="KW-0482">Metalloprotease</keyword>
<accession>A0A225MXG4</accession>
<dbReference type="Proteomes" id="UP000214603">
    <property type="component" value="Unassembled WGS sequence"/>
</dbReference>
<dbReference type="OrthoDB" id="5288421at2"/>
<comment type="function">
    <text evidence="1">Involved in peptidolytic degradation of cyclic heptapeptide hepatotoxin microcystin (MC).</text>
</comment>
<keyword evidence="5" id="KW-1185">Reference proteome</keyword>
<evidence type="ECO:0000259" key="2">
    <source>
        <dbReference type="Pfam" id="PF07171"/>
    </source>
</evidence>
<gene>
    <name evidence="4" type="ORF">CEY11_03600</name>
</gene>
<organism evidence="4 5">
    <name type="scientific">Candidimonas nitroreducens</name>
    <dbReference type="NCBI Taxonomy" id="683354"/>
    <lineage>
        <taxon>Bacteria</taxon>
        <taxon>Pseudomonadati</taxon>
        <taxon>Pseudomonadota</taxon>
        <taxon>Betaproteobacteria</taxon>
        <taxon>Burkholderiales</taxon>
        <taxon>Alcaligenaceae</taxon>
        <taxon>Candidimonas</taxon>
    </lineage>
</organism>
<reference evidence="5" key="1">
    <citation type="submission" date="2017-06" db="EMBL/GenBank/DDBJ databases">
        <title>Herbaspirillum phytohormonus sp. nov., isolated from the root nodule of Robinia pseudoacacia in lead-zinc mine.</title>
        <authorList>
            <person name="Fan M."/>
            <person name="Lin Y."/>
        </authorList>
    </citation>
    <scope>NUCLEOTIDE SEQUENCE [LARGE SCALE GENOMIC DNA]</scope>
    <source>
        <strain evidence="5">SC-089</strain>
    </source>
</reference>
<dbReference type="Pfam" id="PF07364">
    <property type="entry name" value="DUF1485"/>
    <property type="match status" value="1"/>
</dbReference>
<dbReference type="RefSeq" id="WP_088601973.1">
    <property type="nucleotide sequence ID" value="NZ_NJIH01000002.1"/>
</dbReference>
<name>A0A225MXG4_9BURK</name>
<keyword evidence="1" id="KW-0645">Protease</keyword>
<comment type="cofactor">
    <cofactor evidence="1">
        <name>Zn(2+)</name>
        <dbReference type="ChEBI" id="CHEBI:29105"/>
    </cofactor>
    <text evidence="1">Binds 1 zinc ion per subunit.</text>
</comment>